<dbReference type="InterPro" id="IPR018044">
    <property type="entry name" value="Peptidase_S11"/>
</dbReference>
<feature type="active site" description="Proton acceptor" evidence="7">
    <location>
        <position position="56"/>
    </location>
</feature>
<dbReference type="Proteomes" id="UP000539372">
    <property type="component" value="Unassembled WGS sequence"/>
</dbReference>
<dbReference type="Pfam" id="PF05036">
    <property type="entry name" value="SPOR"/>
    <property type="match status" value="1"/>
</dbReference>
<evidence type="ECO:0000313" key="13">
    <source>
        <dbReference type="Proteomes" id="UP000539372"/>
    </source>
</evidence>
<evidence type="ECO:0000256" key="1">
    <source>
        <dbReference type="ARBA" id="ARBA00007164"/>
    </source>
</evidence>
<dbReference type="Gene3D" id="3.40.710.10">
    <property type="entry name" value="DD-peptidase/beta-lactamase superfamily"/>
    <property type="match status" value="1"/>
</dbReference>
<feature type="active site" evidence="7">
    <location>
        <position position="113"/>
    </location>
</feature>
<dbReference type="SUPFAM" id="SSF56601">
    <property type="entry name" value="beta-lactamase/transpeptidase-like"/>
    <property type="match status" value="1"/>
</dbReference>
<dbReference type="GO" id="GO:0008360">
    <property type="term" value="P:regulation of cell shape"/>
    <property type="evidence" value="ECO:0007669"/>
    <property type="project" value="UniProtKB-KW"/>
</dbReference>
<reference evidence="12 13" key="1">
    <citation type="submission" date="2020-04" db="EMBL/GenBank/DDBJ databases">
        <title>Rhodospirillaceae bacterium KN72 isolated from deep sea.</title>
        <authorList>
            <person name="Zhang D.-C."/>
        </authorList>
    </citation>
    <scope>NUCLEOTIDE SEQUENCE [LARGE SCALE GENOMIC DNA]</scope>
    <source>
        <strain evidence="12 13">KN72</strain>
    </source>
</reference>
<proteinExistence type="inferred from homology"/>
<feature type="domain" description="SPOR" evidence="11">
    <location>
        <begin position="306"/>
        <end position="387"/>
    </location>
</feature>
<keyword evidence="13" id="KW-1185">Reference proteome</keyword>
<dbReference type="GO" id="GO:0009002">
    <property type="term" value="F:serine-type D-Ala-D-Ala carboxypeptidase activity"/>
    <property type="evidence" value="ECO:0007669"/>
    <property type="project" value="InterPro"/>
</dbReference>
<protein>
    <submittedName>
        <fullName evidence="12">D-alanyl-D-alanine carboxypeptidase</fullName>
    </submittedName>
</protein>
<keyword evidence="5" id="KW-0573">Peptidoglycan synthesis</keyword>
<keyword evidence="12" id="KW-0645">Protease</keyword>
<evidence type="ECO:0000256" key="6">
    <source>
        <dbReference type="ARBA" id="ARBA00023316"/>
    </source>
</evidence>
<dbReference type="InterPro" id="IPR001967">
    <property type="entry name" value="Peptidase_S11_N"/>
</dbReference>
<dbReference type="Pfam" id="PF00768">
    <property type="entry name" value="Peptidase_S11"/>
    <property type="match status" value="1"/>
</dbReference>
<dbReference type="InterPro" id="IPR007730">
    <property type="entry name" value="SPOR-like_dom"/>
</dbReference>
<dbReference type="SUPFAM" id="SSF110997">
    <property type="entry name" value="Sporulation related repeat"/>
    <property type="match status" value="1"/>
</dbReference>
<dbReference type="PANTHER" id="PTHR21581:SF6">
    <property type="entry name" value="TRAFFICKING PROTEIN PARTICLE COMPLEX SUBUNIT 12"/>
    <property type="match status" value="1"/>
</dbReference>
<dbReference type="EMBL" id="JABBNT010000002">
    <property type="protein sequence ID" value="NMM44362.1"/>
    <property type="molecule type" value="Genomic_DNA"/>
</dbReference>
<evidence type="ECO:0000256" key="2">
    <source>
        <dbReference type="ARBA" id="ARBA00022729"/>
    </source>
</evidence>
<feature type="signal peptide" evidence="10">
    <location>
        <begin position="1"/>
        <end position="25"/>
    </location>
</feature>
<dbReference type="InterPro" id="IPR012338">
    <property type="entry name" value="Beta-lactam/transpept-like"/>
</dbReference>
<dbReference type="GO" id="GO:0009252">
    <property type="term" value="P:peptidoglycan biosynthetic process"/>
    <property type="evidence" value="ECO:0007669"/>
    <property type="project" value="UniProtKB-KW"/>
</dbReference>
<dbReference type="PANTHER" id="PTHR21581">
    <property type="entry name" value="D-ALANYL-D-ALANINE CARBOXYPEPTIDASE"/>
    <property type="match status" value="1"/>
</dbReference>
<keyword evidence="4" id="KW-0133">Cell shape</keyword>
<dbReference type="Gene3D" id="3.30.70.1070">
    <property type="entry name" value="Sporulation related repeat"/>
    <property type="match status" value="1"/>
</dbReference>
<name>A0A7Y0HFY3_9PROT</name>
<evidence type="ECO:0000256" key="5">
    <source>
        <dbReference type="ARBA" id="ARBA00022984"/>
    </source>
</evidence>
<evidence type="ECO:0000256" key="9">
    <source>
        <dbReference type="RuleBase" id="RU004016"/>
    </source>
</evidence>
<feature type="binding site" evidence="8">
    <location>
        <position position="215"/>
    </location>
    <ligand>
        <name>substrate</name>
    </ligand>
</feature>
<keyword evidence="6" id="KW-0961">Cell wall biogenesis/degradation</keyword>
<evidence type="ECO:0000256" key="3">
    <source>
        <dbReference type="ARBA" id="ARBA00022801"/>
    </source>
</evidence>
<dbReference type="PRINTS" id="PR00725">
    <property type="entry name" value="DADACBPTASE1"/>
</dbReference>
<evidence type="ECO:0000256" key="4">
    <source>
        <dbReference type="ARBA" id="ARBA00022960"/>
    </source>
</evidence>
<feature type="active site" description="Acyl-ester intermediate" evidence="7">
    <location>
        <position position="53"/>
    </location>
</feature>
<keyword evidence="12" id="KW-0121">Carboxypeptidase</keyword>
<comment type="caution">
    <text evidence="12">The sequence shown here is derived from an EMBL/GenBank/DDBJ whole genome shotgun (WGS) entry which is preliminary data.</text>
</comment>
<keyword evidence="3" id="KW-0378">Hydrolase</keyword>
<dbReference type="RefSeq" id="WP_169624651.1">
    <property type="nucleotide sequence ID" value="NZ_JABBNT010000002.1"/>
</dbReference>
<feature type="chain" id="PRO_5030955584" evidence="10">
    <location>
        <begin position="26"/>
        <end position="387"/>
    </location>
</feature>
<gene>
    <name evidence="12" type="ORF">HH303_07720</name>
</gene>
<keyword evidence="2 10" id="KW-0732">Signal</keyword>
<accession>A0A7Y0HFY3</accession>
<dbReference type="AlphaFoldDB" id="A0A7Y0HFY3"/>
<sequence>MQKTFALLFVLLALFAVLPSGGAQAKYASYVIDADTGRVLHASNEDTRNYPASLTKIMTLYMTFEALRDGKLTLDQRLKVSRRAEGMAPSKLGLRRGQTIAVKDAVLALVTKSANDAAVVLAEAMGGTEIDFAIKMTERARQIGMTRTTFKNASGLPNRRQLSTARDMATLGLRIRADFPEFYSYFSTTHFKYGSRTYKNHNTLLSSYEGTDGIKTGYIRASGFNLVASVERHGHRLIGVVFGGQTGKSRDAHMKSLLDKGFEKVLEGDTRPTDLVAMNTVDPKVQVVSDTLEPQGDAAADMDLTEIQESRWTIQVGAFSRAESARTVAQQAVGNLGSLGEGAVVVVDRSGKLHRSRIAGFDKQAAFNACRSLKAQRMDCIVFAPKG</sequence>
<dbReference type="GO" id="GO:0006508">
    <property type="term" value="P:proteolysis"/>
    <property type="evidence" value="ECO:0007669"/>
    <property type="project" value="InterPro"/>
</dbReference>
<evidence type="ECO:0000313" key="12">
    <source>
        <dbReference type="EMBL" id="NMM44362.1"/>
    </source>
</evidence>
<comment type="similarity">
    <text evidence="1 9">Belongs to the peptidase S11 family.</text>
</comment>
<dbReference type="InterPro" id="IPR036680">
    <property type="entry name" value="SPOR-like_sf"/>
</dbReference>
<dbReference type="GO" id="GO:0042834">
    <property type="term" value="F:peptidoglycan binding"/>
    <property type="evidence" value="ECO:0007669"/>
    <property type="project" value="InterPro"/>
</dbReference>
<evidence type="ECO:0000259" key="11">
    <source>
        <dbReference type="PROSITE" id="PS51724"/>
    </source>
</evidence>
<dbReference type="PROSITE" id="PS51724">
    <property type="entry name" value="SPOR"/>
    <property type="match status" value="1"/>
</dbReference>
<dbReference type="GO" id="GO:0071555">
    <property type="term" value="P:cell wall organization"/>
    <property type="evidence" value="ECO:0007669"/>
    <property type="project" value="UniProtKB-KW"/>
</dbReference>
<evidence type="ECO:0000256" key="7">
    <source>
        <dbReference type="PIRSR" id="PIRSR618044-1"/>
    </source>
</evidence>
<evidence type="ECO:0000256" key="10">
    <source>
        <dbReference type="SAM" id="SignalP"/>
    </source>
</evidence>
<evidence type="ECO:0000256" key="8">
    <source>
        <dbReference type="PIRSR" id="PIRSR618044-2"/>
    </source>
</evidence>
<organism evidence="12 13">
    <name type="scientific">Pacificispira spongiicola</name>
    <dbReference type="NCBI Taxonomy" id="2729598"/>
    <lineage>
        <taxon>Bacteria</taxon>
        <taxon>Pseudomonadati</taxon>
        <taxon>Pseudomonadota</taxon>
        <taxon>Alphaproteobacteria</taxon>
        <taxon>Rhodospirillales</taxon>
        <taxon>Rhodospirillaceae</taxon>
        <taxon>Pacificispira</taxon>
    </lineage>
</organism>